<gene>
    <name evidence="1" type="primary">61</name>
    <name evidence="1" type="ORF">SEA_REFUGE_61</name>
</gene>
<dbReference type="KEGG" id="vg:64871375"/>
<organism evidence="1 2">
    <name type="scientific">Mycobacterium phage Refuge</name>
    <dbReference type="NCBI Taxonomy" id="2517967"/>
    <lineage>
        <taxon>Viruses</taxon>
        <taxon>Duplodnaviria</taxon>
        <taxon>Heunggongvirae</taxon>
        <taxon>Uroviricota</taxon>
        <taxon>Caudoviricetes</taxon>
        <taxon>Refugevirus</taxon>
        <taxon>Refugevirus refuge</taxon>
    </lineage>
</organism>
<dbReference type="RefSeq" id="YP_010061758.1">
    <property type="nucleotide sequence ID" value="NC_054786.1"/>
</dbReference>
<protein>
    <submittedName>
        <fullName evidence="1">Uncharacterized protein</fullName>
    </submittedName>
</protein>
<name>A0A482JFQ1_9CAUD</name>
<dbReference type="Pfam" id="PF24206">
    <property type="entry name" value="DUF7429"/>
    <property type="match status" value="1"/>
</dbReference>
<accession>A0A482JFQ1</accession>
<proteinExistence type="predicted"/>
<keyword evidence="2" id="KW-1185">Reference proteome</keyword>
<reference evidence="1 2" key="1">
    <citation type="submission" date="2019-02" db="EMBL/GenBank/DDBJ databases">
        <authorList>
            <person name="Borges K.M."/>
            <person name="Daniels K.G."/>
            <person name="Guerrette L.R."/>
            <person name="Hannigan S.R."/>
            <person name="Hodsdon B.M."/>
            <person name="Krystek B.N."/>
            <person name="Paluszek M.C."/>
            <person name="Pettit J.E."/>
            <person name="Riccardi S.G."/>
            <person name="Rossignol A."/>
            <person name="Verrell S.C."/>
            <person name="Divens A.M."/>
            <person name="Garlena R.A."/>
            <person name="Russell D.A."/>
            <person name="Pope W.H."/>
            <person name="Jacobs-Sera D."/>
            <person name="Hatfull G.F."/>
        </authorList>
    </citation>
    <scope>NUCLEOTIDE SEQUENCE [LARGE SCALE GENOMIC DNA]</scope>
</reference>
<evidence type="ECO:0000313" key="1">
    <source>
        <dbReference type="EMBL" id="QBP31079.1"/>
    </source>
</evidence>
<dbReference type="InterPro" id="IPR055852">
    <property type="entry name" value="DUF7429"/>
</dbReference>
<sequence length="46" mass="5326">MTVTLKVFGFEIARIDLDLGDDEPDVTPVDKATKSMSRWWVKRMVK</sequence>
<evidence type="ECO:0000313" key="2">
    <source>
        <dbReference type="Proteomes" id="UP000294688"/>
    </source>
</evidence>
<dbReference type="GeneID" id="64871375"/>
<dbReference type="Proteomes" id="UP000294688">
    <property type="component" value="Segment"/>
</dbReference>
<dbReference type="EMBL" id="MK494113">
    <property type="protein sequence ID" value="QBP31079.1"/>
    <property type="molecule type" value="Genomic_DNA"/>
</dbReference>